<evidence type="ECO:0000256" key="4">
    <source>
        <dbReference type="PROSITE-ProRule" id="PRU00176"/>
    </source>
</evidence>
<dbReference type="InterPro" id="IPR000504">
    <property type="entry name" value="RRM_dom"/>
</dbReference>
<keyword evidence="8" id="KW-1185">Reference proteome</keyword>
<evidence type="ECO:0000313" key="8">
    <source>
        <dbReference type="Proteomes" id="UP001479436"/>
    </source>
</evidence>
<accession>A0ABR2WAQ8</accession>
<name>A0ABR2WAQ8_9FUNG</name>
<evidence type="ECO:0000256" key="3">
    <source>
        <dbReference type="ARBA" id="ARBA00022884"/>
    </source>
</evidence>
<dbReference type="Proteomes" id="UP001479436">
    <property type="component" value="Unassembled WGS sequence"/>
</dbReference>
<evidence type="ECO:0000256" key="5">
    <source>
        <dbReference type="SAM" id="MobiDB-lite"/>
    </source>
</evidence>
<keyword evidence="3 4" id="KW-0694">RNA-binding</keyword>
<proteinExistence type="inferred from homology"/>
<dbReference type="InterPro" id="IPR002004">
    <property type="entry name" value="PABP_HYD_C"/>
</dbReference>
<evidence type="ECO:0000256" key="2">
    <source>
        <dbReference type="ARBA" id="ARBA00022737"/>
    </source>
</evidence>
<dbReference type="Pfam" id="PF00658">
    <property type="entry name" value="MLLE"/>
    <property type="match status" value="1"/>
</dbReference>
<feature type="domain" description="RRM" evidence="6">
    <location>
        <begin position="297"/>
        <end position="375"/>
    </location>
</feature>
<feature type="domain" description="RRM" evidence="6">
    <location>
        <begin position="134"/>
        <end position="211"/>
    </location>
</feature>
<sequence>MLTHTYKEMNSNKGSLSMKSNGSASSLESCFSASAKQPSIPTFTENILYVRTIPQTATFDDLRAMFKTTHPRSIRYPSNATSLVGCILEFNTPRETERAFATMNNTYMKAHKGLMGLTFFDPNSGRTEIEPPCQTIMIKHLAPEADDVSFYTMFREIGHIYLCKLGMDENGTFRGFGLIQYWNIEDANAAYERLSAAEYKGSTISLTQYVPREKKPGGSIRMGSMSGSMRGRPGLNADLFKPPTPSLSSSDSTEFTNYFNNMSISQQYQADYNTSPPSSQIEYKDPMAAVIAGLDPCNLYIKNLDPSIMSSDLFYEFRHLGHIISARVMMNESTLKSKGFGFVSFRNAEDATKALVEMNGRIIRSKPIVVCIAEPKSIREARLSATFGTTSSTSGKIEESDGGFSGDNGLVLNPTLLASFSTQTRNEILGSRLTSQLRTMSSIAEHEITKINEVILKMKIDDVILLLSFPNALEEKALEIRTSLGSSAFDESNRVLSPEAERQQLHELISAIQRERSADITELLLGLTKTERAKLLQNPDFLANKVHEAKKSFGMVESQPPSSNASLTQKFPLSPEAEKLVASLDAKPEADRKQEIGSKLFPLVKGLGVGDARKVTVRLLDSVETRELVYLLNEPHKLSQKAQLLQ</sequence>
<protein>
    <recommendedName>
        <fullName evidence="6">RRM domain-containing protein</fullName>
    </recommendedName>
</protein>
<evidence type="ECO:0000259" key="6">
    <source>
        <dbReference type="PROSITE" id="PS50102"/>
    </source>
</evidence>
<dbReference type="SUPFAM" id="SSF63570">
    <property type="entry name" value="PABC (PABP) domain"/>
    <property type="match status" value="2"/>
</dbReference>
<evidence type="ECO:0000256" key="1">
    <source>
        <dbReference type="ARBA" id="ARBA00008557"/>
    </source>
</evidence>
<dbReference type="Gene3D" id="3.30.70.330">
    <property type="match status" value="3"/>
</dbReference>
<evidence type="ECO:0000313" key="7">
    <source>
        <dbReference type="EMBL" id="KAK9728813.1"/>
    </source>
</evidence>
<feature type="compositionally biased region" description="Polar residues" evidence="5">
    <location>
        <begin position="8"/>
        <end position="20"/>
    </location>
</feature>
<organism evidence="7 8">
    <name type="scientific">Basidiobolus ranarum</name>
    <dbReference type="NCBI Taxonomy" id="34480"/>
    <lineage>
        <taxon>Eukaryota</taxon>
        <taxon>Fungi</taxon>
        <taxon>Fungi incertae sedis</taxon>
        <taxon>Zoopagomycota</taxon>
        <taxon>Entomophthoromycotina</taxon>
        <taxon>Basidiobolomycetes</taxon>
        <taxon>Basidiobolales</taxon>
        <taxon>Basidiobolaceae</taxon>
        <taxon>Basidiobolus</taxon>
    </lineage>
</organism>
<dbReference type="Gene3D" id="1.10.1900.10">
    <property type="entry name" value="c-terminal domain of poly(a) binding protein"/>
    <property type="match status" value="2"/>
</dbReference>
<reference evidence="7 8" key="1">
    <citation type="submission" date="2023-04" db="EMBL/GenBank/DDBJ databases">
        <title>Genome of Basidiobolus ranarum AG-B5.</title>
        <authorList>
            <person name="Stajich J.E."/>
            <person name="Carter-House D."/>
            <person name="Gryganskyi A."/>
        </authorList>
    </citation>
    <scope>NUCLEOTIDE SEQUENCE [LARGE SCALE GENOMIC DNA]</scope>
    <source>
        <strain evidence="7 8">AG-B5</strain>
    </source>
</reference>
<dbReference type="SMART" id="SM00360">
    <property type="entry name" value="RRM"/>
    <property type="match status" value="3"/>
</dbReference>
<gene>
    <name evidence="7" type="ORF">K7432_000778</name>
</gene>
<dbReference type="Pfam" id="PF00076">
    <property type="entry name" value="RRM_1"/>
    <property type="match status" value="2"/>
</dbReference>
<dbReference type="EMBL" id="JASJQH010006890">
    <property type="protein sequence ID" value="KAK9728813.1"/>
    <property type="molecule type" value="Genomic_DNA"/>
</dbReference>
<dbReference type="InterPro" id="IPR012677">
    <property type="entry name" value="Nucleotide-bd_a/b_plait_sf"/>
</dbReference>
<comment type="caution">
    <text evidence="7">The sequence shown here is derived from an EMBL/GenBank/DDBJ whole genome shotgun (WGS) entry which is preliminary data.</text>
</comment>
<keyword evidence="2" id="KW-0677">Repeat</keyword>
<dbReference type="SUPFAM" id="SSF54928">
    <property type="entry name" value="RNA-binding domain, RBD"/>
    <property type="match status" value="2"/>
</dbReference>
<dbReference type="InterPro" id="IPR036053">
    <property type="entry name" value="PABP-dom"/>
</dbReference>
<dbReference type="PANTHER" id="PTHR24012">
    <property type="entry name" value="RNA BINDING PROTEIN"/>
    <property type="match status" value="1"/>
</dbReference>
<dbReference type="InterPro" id="IPR035979">
    <property type="entry name" value="RBD_domain_sf"/>
</dbReference>
<dbReference type="PROSITE" id="PS50102">
    <property type="entry name" value="RRM"/>
    <property type="match status" value="2"/>
</dbReference>
<feature type="region of interest" description="Disordered" evidence="5">
    <location>
        <begin position="1"/>
        <end position="20"/>
    </location>
</feature>
<comment type="similarity">
    <text evidence="1">Belongs to the polyadenylate-binding protein type-1 family.</text>
</comment>